<feature type="region of interest" description="Disordered" evidence="1">
    <location>
        <begin position="123"/>
        <end position="178"/>
    </location>
</feature>
<dbReference type="EMBL" id="JAWCUI010000042">
    <property type="protein sequence ID" value="KAL1892759.1"/>
    <property type="molecule type" value="Genomic_DNA"/>
</dbReference>
<reference evidence="3 4" key="1">
    <citation type="journal article" date="2024" name="IMA Fungus">
        <title>IMA Genome - F19 : A genome assembly and annotation guide to empower mycologists, including annotated draft genome sequences of Ceratocystis pirilliformis, Diaporthe australafricana, Fusarium ophioides, Paecilomyces lecythidis, and Sporothrix stenoceras.</title>
        <authorList>
            <person name="Aylward J."/>
            <person name="Wilson A.M."/>
            <person name="Visagie C.M."/>
            <person name="Spraker J."/>
            <person name="Barnes I."/>
            <person name="Buitendag C."/>
            <person name="Ceriani C."/>
            <person name="Del Mar Angel L."/>
            <person name="du Plessis D."/>
            <person name="Fuchs T."/>
            <person name="Gasser K."/>
            <person name="Kramer D."/>
            <person name="Li W."/>
            <person name="Munsamy K."/>
            <person name="Piso A."/>
            <person name="Price J.L."/>
            <person name="Sonnekus B."/>
            <person name="Thomas C."/>
            <person name="van der Nest A."/>
            <person name="van Dijk A."/>
            <person name="van Heerden A."/>
            <person name="van Vuuren N."/>
            <person name="Yilmaz N."/>
            <person name="Duong T.A."/>
            <person name="van der Merwe N.A."/>
            <person name="Wingfield M.J."/>
            <person name="Wingfield B.D."/>
        </authorList>
    </citation>
    <scope>NUCLEOTIDE SEQUENCE [LARGE SCALE GENOMIC DNA]</scope>
    <source>
        <strain evidence="3 4">CMW 5346</strain>
    </source>
</reference>
<protein>
    <submittedName>
        <fullName evidence="3">Uncharacterized protein</fullName>
    </submittedName>
</protein>
<dbReference type="Proteomes" id="UP001583186">
    <property type="component" value="Unassembled WGS sequence"/>
</dbReference>
<proteinExistence type="predicted"/>
<sequence>MVPTMNHLLFVAVSLASLASAKPVDPPVCPTITSTVPAPSCWPSFNKSCITPACILLTTITLPCGCGNGAAPTVYSTAGCACPTGCATATETVHPPCPWPTGWPTGIFPTGVWPTGGWPTIWPTSYPTSGPGHHPGHGPGHPGHEGPGHHQGHGPGHPDHPEHGRPKREDKPQHWFLG</sequence>
<gene>
    <name evidence="3" type="ORF">Sste5346_006842</name>
</gene>
<name>A0ABR3YZM4_9PEZI</name>
<keyword evidence="4" id="KW-1185">Reference proteome</keyword>
<evidence type="ECO:0000313" key="3">
    <source>
        <dbReference type="EMBL" id="KAL1892759.1"/>
    </source>
</evidence>
<evidence type="ECO:0000313" key="4">
    <source>
        <dbReference type="Proteomes" id="UP001583186"/>
    </source>
</evidence>
<evidence type="ECO:0000256" key="1">
    <source>
        <dbReference type="SAM" id="MobiDB-lite"/>
    </source>
</evidence>
<comment type="caution">
    <text evidence="3">The sequence shown here is derived from an EMBL/GenBank/DDBJ whole genome shotgun (WGS) entry which is preliminary data.</text>
</comment>
<feature type="chain" id="PRO_5045090995" evidence="2">
    <location>
        <begin position="22"/>
        <end position="178"/>
    </location>
</feature>
<organism evidence="3 4">
    <name type="scientific">Sporothrix stenoceras</name>
    <dbReference type="NCBI Taxonomy" id="5173"/>
    <lineage>
        <taxon>Eukaryota</taxon>
        <taxon>Fungi</taxon>
        <taxon>Dikarya</taxon>
        <taxon>Ascomycota</taxon>
        <taxon>Pezizomycotina</taxon>
        <taxon>Sordariomycetes</taxon>
        <taxon>Sordariomycetidae</taxon>
        <taxon>Ophiostomatales</taxon>
        <taxon>Ophiostomataceae</taxon>
        <taxon>Sporothrix</taxon>
    </lineage>
</organism>
<evidence type="ECO:0000256" key="2">
    <source>
        <dbReference type="SAM" id="SignalP"/>
    </source>
</evidence>
<accession>A0ABR3YZM4</accession>
<feature type="signal peptide" evidence="2">
    <location>
        <begin position="1"/>
        <end position="21"/>
    </location>
</feature>
<keyword evidence="2" id="KW-0732">Signal</keyword>
<feature type="compositionally biased region" description="Basic and acidic residues" evidence="1">
    <location>
        <begin position="156"/>
        <end position="178"/>
    </location>
</feature>